<name>A0ABT7R7M9_9BACI</name>
<reference evidence="5 6" key="1">
    <citation type="submission" date="2023-06" db="EMBL/GenBank/DDBJ databases">
        <title>Comparative genomics of Bacillaceae isolates and their secondary metabolite potential.</title>
        <authorList>
            <person name="Song L."/>
            <person name="Nielsen L.J."/>
            <person name="Mohite O."/>
            <person name="Xu X."/>
            <person name="Weber T."/>
            <person name="Kovacs A.T."/>
        </authorList>
    </citation>
    <scope>NUCLEOTIDE SEQUENCE [LARGE SCALE GENOMIC DNA]</scope>
    <source>
        <strain evidence="5 6">DX2.1</strain>
    </source>
</reference>
<keyword evidence="4" id="KW-0460">Magnesium</keyword>
<proteinExistence type="predicted"/>
<dbReference type="SFLD" id="SFLDS00003">
    <property type="entry name" value="Haloacid_Dehalogenase"/>
    <property type="match status" value="1"/>
</dbReference>
<dbReference type="SFLD" id="SFLDG01129">
    <property type="entry name" value="C1.5:_HAD__Beta-PGM__Phosphata"/>
    <property type="match status" value="1"/>
</dbReference>
<dbReference type="InterPro" id="IPR023214">
    <property type="entry name" value="HAD_sf"/>
</dbReference>
<dbReference type="EMBL" id="JAUCFG010000002">
    <property type="protein sequence ID" value="MDM5438939.1"/>
    <property type="molecule type" value="Genomic_DNA"/>
</dbReference>
<comment type="caution">
    <text evidence="5">The sequence shown here is derived from an EMBL/GenBank/DDBJ whole genome shotgun (WGS) entry which is preliminary data.</text>
</comment>
<evidence type="ECO:0000313" key="5">
    <source>
        <dbReference type="EMBL" id="MDM5438939.1"/>
    </source>
</evidence>
<dbReference type="GO" id="GO:0016787">
    <property type="term" value="F:hydrolase activity"/>
    <property type="evidence" value="ECO:0007669"/>
    <property type="project" value="UniProtKB-KW"/>
</dbReference>
<accession>A0ABT7R7M9</accession>
<dbReference type="InterPro" id="IPR006439">
    <property type="entry name" value="HAD-SF_hydro_IA"/>
</dbReference>
<protein>
    <submittedName>
        <fullName evidence="5">HAD family hydrolase</fullName>
    </submittedName>
</protein>
<dbReference type="SUPFAM" id="SSF56784">
    <property type="entry name" value="HAD-like"/>
    <property type="match status" value="1"/>
</dbReference>
<dbReference type="PANTHER" id="PTHR46470">
    <property type="entry name" value="N-ACYLNEURAMINATE-9-PHOSPHATASE"/>
    <property type="match status" value="1"/>
</dbReference>
<dbReference type="NCBIfam" id="TIGR01509">
    <property type="entry name" value="HAD-SF-IA-v3"/>
    <property type="match status" value="1"/>
</dbReference>
<dbReference type="Pfam" id="PF13419">
    <property type="entry name" value="HAD_2"/>
    <property type="match status" value="1"/>
</dbReference>
<evidence type="ECO:0000256" key="1">
    <source>
        <dbReference type="ARBA" id="ARBA00001946"/>
    </source>
</evidence>
<organism evidence="5 6">
    <name type="scientific">Bacillus hominis</name>
    <dbReference type="NCBI Taxonomy" id="2817478"/>
    <lineage>
        <taxon>Bacteria</taxon>
        <taxon>Bacillati</taxon>
        <taxon>Bacillota</taxon>
        <taxon>Bacilli</taxon>
        <taxon>Bacillales</taxon>
        <taxon>Bacillaceae</taxon>
        <taxon>Bacillus</taxon>
        <taxon>Bacillus cereus group</taxon>
    </lineage>
</organism>
<dbReference type="NCBIfam" id="TIGR01549">
    <property type="entry name" value="HAD-SF-IA-v1"/>
    <property type="match status" value="1"/>
</dbReference>
<dbReference type="RefSeq" id="WP_289359259.1">
    <property type="nucleotide sequence ID" value="NZ_JAUCFG010000002.1"/>
</dbReference>
<evidence type="ECO:0000256" key="2">
    <source>
        <dbReference type="ARBA" id="ARBA00022723"/>
    </source>
</evidence>
<dbReference type="PANTHER" id="PTHR46470:SF2">
    <property type="entry name" value="GLYCERALDEHYDE 3-PHOSPHATE PHOSPHATASE"/>
    <property type="match status" value="1"/>
</dbReference>
<evidence type="ECO:0000256" key="4">
    <source>
        <dbReference type="ARBA" id="ARBA00022842"/>
    </source>
</evidence>
<dbReference type="InterPro" id="IPR051400">
    <property type="entry name" value="HAD-like_hydrolase"/>
</dbReference>
<dbReference type="Proteomes" id="UP001224139">
    <property type="component" value="Unassembled WGS sequence"/>
</dbReference>
<keyword evidence="6" id="KW-1185">Reference proteome</keyword>
<keyword evidence="2" id="KW-0479">Metal-binding</keyword>
<evidence type="ECO:0000313" key="6">
    <source>
        <dbReference type="Proteomes" id="UP001224139"/>
    </source>
</evidence>
<dbReference type="InterPro" id="IPR041492">
    <property type="entry name" value="HAD_2"/>
</dbReference>
<keyword evidence="3 5" id="KW-0378">Hydrolase</keyword>
<dbReference type="Gene3D" id="3.40.50.1000">
    <property type="entry name" value="HAD superfamily/HAD-like"/>
    <property type="match status" value="1"/>
</dbReference>
<gene>
    <name evidence="5" type="ORF">QUG02_12560</name>
</gene>
<evidence type="ECO:0000256" key="3">
    <source>
        <dbReference type="ARBA" id="ARBA00022801"/>
    </source>
</evidence>
<dbReference type="CDD" id="cd04305">
    <property type="entry name" value="HAD_Neu5Ac-Pase_like"/>
    <property type="match status" value="1"/>
</dbReference>
<sequence>MRGYKARLFDLDDTLLDRDKAVDKLFFIILEKFYGDVKQHAVRNEMLQKFKEYDKKSYGHSDKVKVLESFFDEFPPKYRLPRNYIQDFWNNNFPKCFSINQKTINIINTIKAHIKVGIITNGSTQRQKAKIINTNLNRYFDTIIISEEAGFSKPDKRIFELALNKLNVQSEDVLFVGDDLEKDIAGCQNANIKGIWFNPNMIKNNTDTKPYAEITSFDNLLSYCGEINFQK</sequence>
<dbReference type="Gene3D" id="1.20.120.710">
    <property type="entry name" value="Haloacid dehalogenase hydrolase-like domain"/>
    <property type="match status" value="1"/>
</dbReference>
<dbReference type="InterPro" id="IPR036412">
    <property type="entry name" value="HAD-like_sf"/>
</dbReference>
<comment type="cofactor">
    <cofactor evidence="1">
        <name>Mg(2+)</name>
        <dbReference type="ChEBI" id="CHEBI:18420"/>
    </cofactor>
</comment>